<keyword evidence="4" id="KW-1185">Reference proteome</keyword>
<name>A0A182MHB4_9DIPT</name>
<reference evidence="3" key="2">
    <citation type="submission" date="2020-05" db="UniProtKB">
        <authorList>
            <consortium name="EnsemblMetazoa"/>
        </authorList>
    </citation>
    <scope>IDENTIFICATION</scope>
    <source>
        <strain evidence="3">A-37</strain>
    </source>
</reference>
<accession>A0A182MHB4</accession>
<dbReference type="SMART" id="SM00714">
    <property type="entry name" value="LITAF"/>
    <property type="match status" value="1"/>
</dbReference>
<dbReference type="AlphaFoldDB" id="A0A182MHB4"/>
<reference evidence="4" key="1">
    <citation type="submission" date="2013-09" db="EMBL/GenBank/DDBJ databases">
        <title>The Genome Sequence of Anopheles culicifacies species A.</title>
        <authorList>
            <consortium name="The Broad Institute Genomics Platform"/>
            <person name="Neafsey D.E."/>
            <person name="Besansky N."/>
            <person name="Howell P."/>
            <person name="Walton C."/>
            <person name="Young S.K."/>
            <person name="Zeng Q."/>
            <person name="Gargeya S."/>
            <person name="Fitzgerald M."/>
            <person name="Haas B."/>
            <person name="Abouelleil A."/>
            <person name="Allen A.W."/>
            <person name="Alvarado L."/>
            <person name="Arachchi H.M."/>
            <person name="Berlin A.M."/>
            <person name="Chapman S.B."/>
            <person name="Gainer-Dewar J."/>
            <person name="Goldberg J."/>
            <person name="Griggs A."/>
            <person name="Gujja S."/>
            <person name="Hansen M."/>
            <person name="Howarth C."/>
            <person name="Imamovic A."/>
            <person name="Ireland A."/>
            <person name="Larimer J."/>
            <person name="McCowan C."/>
            <person name="Murphy C."/>
            <person name="Pearson M."/>
            <person name="Poon T.W."/>
            <person name="Priest M."/>
            <person name="Roberts A."/>
            <person name="Saif S."/>
            <person name="Shea T."/>
            <person name="Sisk P."/>
            <person name="Sykes S."/>
            <person name="Wortman J."/>
            <person name="Nusbaum C."/>
            <person name="Birren B."/>
        </authorList>
    </citation>
    <scope>NUCLEOTIDE SEQUENCE [LARGE SCALE GENOMIC DNA]</scope>
    <source>
        <strain evidence="4">A-37</strain>
    </source>
</reference>
<dbReference type="VEuPathDB" id="VectorBase:ACUA018277"/>
<feature type="domain" description="LITAF" evidence="2">
    <location>
        <begin position="105"/>
        <end position="172"/>
    </location>
</feature>
<dbReference type="EMBL" id="AXCM01017771">
    <property type="status" value="NOT_ANNOTATED_CDS"/>
    <property type="molecule type" value="Genomic_DNA"/>
</dbReference>
<dbReference type="EnsemblMetazoa" id="ACUA018277-RA">
    <property type="protein sequence ID" value="ACUA018277-PA"/>
    <property type="gene ID" value="ACUA018277"/>
</dbReference>
<proteinExistence type="predicted"/>
<feature type="compositionally biased region" description="Basic and acidic residues" evidence="1">
    <location>
        <begin position="44"/>
        <end position="53"/>
    </location>
</feature>
<evidence type="ECO:0000259" key="2">
    <source>
        <dbReference type="SMART" id="SM00714"/>
    </source>
</evidence>
<dbReference type="InterPro" id="IPR006629">
    <property type="entry name" value="LITAF"/>
</dbReference>
<dbReference type="Proteomes" id="UP000075883">
    <property type="component" value="Unassembled WGS sequence"/>
</dbReference>
<protein>
    <recommendedName>
        <fullName evidence="2">LITAF domain-containing protein</fullName>
    </recommendedName>
</protein>
<evidence type="ECO:0000313" key="4">
    <source>
        <dbReference type="Proteomes" id="UP000075883"/>
    </source>
</evidence>
<feature type="region of interest" description="Disordered" evidence="1">
    <location>
        <begin position="38"/>
        <end position="83"/>
    </location>
</feature>
<dbReference type="Pfam" id="PF10601">
    <property type="entry name" value="zf-LITAF-like"/>
    <property type="match status" value="1"/>
</dbReference>
<organism evidence="3 4">
    <name type="scientific">Anopheles culicifacies</name>
    <dbReference type="NCBI Taxonomy" id="139723"/>
    <lineage>
        <taxon>Eukaryota</taxon>
        <taxon>Metazoa</taxon>
        <taxon>Ecdysozoa</taxon>
        <taxon>Arthropoda</taxon>
        <taxon>Hexapoda</taxon>
        <taxon>Insecta</taxon>
        <taxon>Pterygota</taxon>
        <taxon>Neoptera</taxon>
        <taxon>Endopterygota</taxon>
        <taxon>Diptera</taxon>
        <taxon>Nematocera</taxon>
        <taxon>Culicoidea</taxon>
        <taxon>Culicidae</taxon>
        <taxon>Anophelinae</taxon>
        <taxon>Anopheles</taxon>
        <taxon>culicifacies species complex</taxon>
    </lineage>
</organism>
<evidence type="ECO:0000313" key="3">
    <source>
        <dbReference type="EnsemblMetazoa" id="ACUA018277-PA"/>
    </source>
</evidence>
<feature type="compositionally biased region" description="Polar residues" evidence="1">
    <location>
        <begin position="68"/>
        <end position="81"/>
    </location>
</feature>
<sequence length="181" mass="20708">MSLIATCILCQARLPYESSNTWILVRHLIDNHPLEAMPVAPKNNTEHKTEQKCQKQSKPQPMEDCNEQQETMPSVRVSQSRPKTKSLHNTKTVYKTTVAQWKPARFRVKCNECGGRFYPTIRYATSRISNGFGAACVLSCWPFCFLPALFTTPTKHHLHCSNCNAYLGLYDVQRDCLQEAR</sequence>
<evidence type="ECO:0000256" key="1">
    <source>
        <dbReference type="SAM" id="MobiDB-lite"/>
    </source>
</evidence>